<evidence type="ECO:0000256" key="1">
    <source>
        <dbReference type="SAM" id="MobiDB-lite"/>
    </source>
</evidence>
<proteinExistence type="predicted"/>
<dbReference type="Proteomes" id="UP000094622">
    <property type="component" value="Unassembled WGS sequence"/>
</dbReference>
<keyword evidence="3" id="KW-1185">Reference proteome</keyword>
<dbReference type="InterPro" id="IPR052894">
    <property type="entry name" value="AsmA-related"/>
</dbReference>
<dbReference type="GO" id="GO:0090313">
    <property type="term" value="P:regulation of protein targeting to membrane"/>
    <property type="evidence" value="ECO:0007669"/>
    <property type="project" value="TreeGrafter"/>
</dbReference>
<evidence type="ECO:0000313" key="2">
    <source>
        <dbReference type="EMBL" id="ODN70714.1"/>
    </source>
</evidence>
<dbReference type="PANTHER" id="PTHR30441:SF4">
    <property type="entry name" value="PROTEIN ASMA"/>
    <property type="match status" value="1"/>
</dbReference>
<reference evidence="2 3" key="1">
    <citation type="submission" date="2016-07" db="EMBL/GenBank/DDBJ databases">
        <title>Draft Genome Sequence of Methylobrevis pamukkalensis PK2.</title>
        <authorList>
            <person name="Vasilenko O.V."/>
            <person name="Doronina N.V."/>
            <person name="Shmareva M.N."/>
            <person name="Tarlachkov S.V."/>
            <person name="Mustakhimov I."/>
            <person name="Trotsenko Y.A."/>
        </authorList>
    </citation>
    <scope>NUCLEOTIDE SEQUENCE [LARGE SCALE GENOMIC DNA]</scope>
    <source>
        <strain evidence="2 3">PK2</strain>
    </source>
</reference>
<dbReference type="EMBL" id="MCRJ01000041">
    <property type="protein sequence ID" value="ODN70714.1"/>
    <property type="molecule type" value="Genomic_DNA"/>
</dbReference>
<gene>
    <name evidence="2" type="ORF">A6302_01934</name>
</gene>
<name>A0A1E3H351_9HYPH</name>
<evidence type="ECO:0000313" key="3">
    <source>
        <dbReference type="Proteomes" id="UP000094622"/>
    </source>
</evidence>
<sequence length="178" mass="19371">MIGHPVRVDGTADAQLLPLPSLTFTDVRIGEAGVAPLMTVKRFAVRVELFPLLTGEVRVVEMALDEPSANIRITEEGGFEWLSAREDGPIDPRRVVLERVDIRNGRVSVVDLRRKAEYVVTDIDALVDARSLAGPYKLDAAVSSTACRPASAPPPASRTKRARCGFPRKSSPPTGRCR</sequence>
<protein>
    <submittedName>
        <fullName evidence="2">AsmA family protein</fullName>
    </submittedName>
</protein>
<organism evidence="2 3">
    <name type="scientific">Methylobrevis pamukkalensis</name>
    <dbReference type="NCBI Taxonomy" id="1439726"/>
    <lineage>
        <taxon>Bacteria</taxon>
        <taxon>Pseudomonadati</taxon>
        <taxon>Pseudomonadota</taxon>
        <taxon>Alphaproteobacteria</taxon>
        <taxon>Hyphomicrobiales</taxon>
        <taxon>Pleomorphomonadaceae</taxon>
        <taxon>Methylobrevis</taxon>
    </lineage>
</organism>
<accession>A0A1E3H351</accession>
<feature type="region of interest" description="Disordered" evidence="1">
    <location>
        <begin position="147"/>
        <end position="178"/>
    </location>
</feature>
<dbReference type="GO" id="GO:0005886">
    <property type="term" value="C:plasma membrane"/>
    <property type="evidence" value="ECO:0007669"/>
    <property type="project" value="TreeGrafter"/>
</dbReference>
<comment type="caution">
    <text evidence="2">The sequence shown here is derived from an EMBL/GenBank/DDBJ whole genome shotgun (WGS) entry which is preliminary data.</text>
</comment>
<dbReference type="AlphaFoldDB" id="A0A1E3H351"/>
<dbReference type="PANTHER" id="PTHR30441">
    <property type="entry name" value="DUF748 DOMAIN-CONTAINING PROTEIN"/>
    <property type="match status" value="1"/>
</dbReference>